<keyword evidence="3" id="KW-0949">S-adenosyl-L-methionine</keyword>
<dbReference type="GO" id="GO:0008171">
    <property type="term" value="F:O-methyltransferase activity"/>
    <property type="evidence" value="ECO:0007669"/>
    <property type="project" value="InterPro"/>
</dbReference>
<dbReference type="InterPro" id="IPR036388">
    <property type="entry name" value="WH-like_DNA-bd_sf"/>
</dbReference>
<keyword evidence="1" id="KW-0489">Methyltransferase</keyword>
<feature type="domain" description="O-methyltransferase C-terminal" evidence="4">
    <location>
        <begin position="95"/>
        <end position="187"/>
    </location>
</feature>
<sequence length="235" mass="26398">MLLLISICLRSLARHRVHQIQNSLSLSEIASLLPNQHPQLSKMLQCILPVLASNSLLNYSFRTNKDGMRERVYALSSISRKLYRSTHREFHEIWKDLKNAIVDPNNDGHLEEVHGNTELHIFSNAMAVCVSLLMERVLEVYKGFEVSTLVDVGGGVGHSLEHIISKYPSIKGINFDLPQVVRNAPPNSVSKFQFAFQSFSSRLKLSVRATAGCSTQSNRLFYPEQQVVLPKATVA</sequence>
<reference evidence="5 6" key="1">
    <citation type="submission" date="2024-01" db="EMBL/GenBank/DDBJ databases">
        <title>The genomes of 5 underutilized Papilionoideae crops provide insights into root nodulation and disease resistanc.</title>
        <authorList>
            <person name="Jiang F."/>
        </authorList>
    </citation>
    <scope>NUCLEOTIDE SEQUENCE [LARGE SCALE GENOMIC DNA]</scope>
    <source>
        <strain evidence="5">LVBAO_FW01</strain>
        <tissue evidence="5">Leaves</tissue>
    </source>
</reference>
<evidence type="ECO:0000256" key="1">
    <source>
        <dbReference type="ARBA" id="ARBA00022603"/>
    </source>
</evidence>
<dbReference type="InterPro" id="IPR029063">
    <property type="entry name" value="SAM-dependent_MTases_sf"/>
</dbReference>
<proteinExistence type="predicted"/>
<keyword evidence="6" id="KW-1185">Reference proteome</keyword>
<dbReference type="Gene3D" id="1.10.10.10">
    <property type="entry name" value="Winged helix-like DNA-binding domain superfamily/Winged helix DNA-binding domain"/>
    <property type="match status" value="1"/>
</dbReference>
<evidence type="ECO:0000256" key="2">
    <source>
        <dbReference type="ARBA" id="ARBA00022679"/>
    </source>
</evidence>
<dbReference type="InterPro" id="IPR036390">
    <property type="entry name" value="WH_DNA-bd_sf"/>
</dbReference>
<evidence type="ECO:0000313" key="6">
    <source>
        <dbReference type="Proteomes" id="UP001367508"/>
    </source>
</evidence>
<keyword evidence="2" id="KW-0808">Transferase</keyword>
<comment type="caution">
    <text evidence="5">The sequence shown here is derived from an EMBL/GenBank/DDBJ whole genome shotgun (WGS) entry which is preliminary data.</text>
</comment>
<dbReference type="SUPFAM" id="SSF53335">
    <property type="entry name" value="S-adenosyl-L-methionine-dependent methyltransferases"/>
    <property type="match status" value="1"/>
</dbReference>
<dbReference type="Proteomes" id="UP001367508">
    <property type="component" value="Unassembled WGS sequence"/>
</dbReference>
<accession>A0AAN9K1X9</accession>
<dbReference type="SUPFAM" id="SSF46785">
    <property type="entry name" value="Winged helix' DNA-binding domain"/>
    <property type="match status" value="1"/>
</dbReference>
<dbReference type="InterPro" id="IPR001077">
    <property type="entry name" value="COMT_C"/>
</dbReference>
<dbReference type="Gene3D" id="3.40.50.150">
    <property type="entry name" value="Vaccinia Virus protein VP39"/>
    <property type="match status" value="1"/>
</dbReference>
<evidence type="ECO:0000259" key="4">
    <source>
        <dbReference type="Pfam" id="PF00891"/>
    </source>
</evidence>
<protein>
    <recommendedName>
        <fullName evidence="4">O-methyltransferase C-terminal domain-containing protein</fullName>
    </recommendedName>
</protein>
<dbReference type="InterPro" id="IPR016461">
    <property type="entry name" value="COMT-like"/>
</dbReference>
<dbReference type="Pfam" id="PF00891">
    <property type="entry name" value="Methyltransf_2"/>
    <property type="match status" value="1"/>
</dbReference>
<dbReference type="EMBL" id="JAYMYQ010000010">
    <property type="protein sequence ID" value="KAK7308428.1"/>
    <property type="molecule type" value="Genomic_DNA"/>
</dbReference>
<evidence type="ECO:0000256" key="3">
    <source>
        <dbReference type="ARBA" id="ARBA00022691"/>
    </source>
</evidence>
<dbReference type="PROSITE" id="PS51683">
    <property type="entry name" value="SAM_OMT_II"/>
    <property type="match status" value="1"/>
</dbReference>
<dbReference type="AlphaFoldDB" id="A0AAN9K1X9"/>
<name>A0AAN9K1X9_CANGL</name>
<dbReference type="GO" id="GO:0032259">
    <property type="term" value="P:methylation"/>
    <property type="evidence" value="ECO:0007669"/>
    <property type="project" value="UniProtKB-KW"/>
</dbReference>
<dbReference type="PANTHER" id="PTHR11746">
    <property type="entry name" value="O-METHYLTRANSFERASE"/>
    <property type="match status" value="1"/>
</dbReference>
<organism evidence="5 6">
    <name type="scientific">Canavalia gladiata</name>
    <name type="common">Sword bean</name>
    <name type="synonym">Dolichos gladiatus</name>
    <dbReference type="NCBI Taxonomy" id="3824"/>
    <lineage>
        <taxon>Eukaryota</taxon>
        <taxon>Viridiplantae</taxon>
        <taxon>Streptophyta</taxon>
        <taxon>Embryophyta</taxon>
        <taxon>Tracheophyta</taxon>
        <taxon>Spermatophyta</taxon>
        <taxon>Magnoliopsida</taxon>
        <taxon>eudicotyledons</taxon>
        <taxon>Gunneridae</taxon>
        <taxon>Pentapetalae</taxon>
        <taxon>rosids</taxon>
        <taxon>fabids</taxon>
        <taxon>Fabales</taxon>
        <taxon>Fabaceae</taxon>
        <taxon>Papilionoideae</taxon>
        <taxon>50 kb inversion clade</taxon>
        <taxon>NPAAA clade</taxon>
        <taxon>indigoferoid/millettioid clade</taxon>
        <taxon>Phaseoleae</taxon>
        <taxon>Canavalia</taxon>
    </lineage>
</organism>
<gene>
    <name evidence="5" type="ORF">VNO77_42033</name>
</gene>
<evidence type="ECO:0000313" key="5">
    <source>
        <dbReference type="EMBL" id="KAK7308428.1"/>
    </source>
</evidence>